<dbReference type="PANTHER" id="PTHR42959">
    <property type="entry name" value="CARBAMOYLTRANSFERASE"/>
    <property type="match status" value="1"/>
</dbReference>
<proteinExistence type="predicted"/>
<gene>
    <name evidence="2" type="ORF">ACFQDL_16300</name>
</gene>
<sequence>MIDGEPRLLRRARGYAPAEFALPAGLATADGVLALGGDLKNVPCLVRQGRAALAPHLGDLDQPQILQQLQDSCDQLVSLLDCVPRLIVCDPHPGYFSRRRHRPWRSTTRCR</sequence>
<evidence type="ECO:0000313" key="3">
    <source>
        <dbReference type="Proteomes" id="UP001596422"/>
    </source>
</evidence>
<dbReference type="Pfam" id="PF17788">
    <property type="entry name" value="HypF_C"/>
    <property type="match status" value="1"/>
</dbReference>
<organism evidence="2 3">
    <name type="scientific">Marinobacterium aestuariivivens</name>
    <dbReference type="NCBI Taxonomy" id="1698799"/>
    <lineage>
        <taxon>Bacteria</taxon>
        <taxon>Pseudomonadati</taxon>
        <taxon>Pseudomonadota</taxon>
        <taxon>Gammaproteobacteria</taxon>
        <taxon>Oceanospirillales</taxon>
        <taxon>Oceanospirillaceae</taxon>
        <taxon>Marinobacterium</taxon>
    </lineage>
</organism>
<feature type="domain" description="HypF Kae1-like" evidence="1">
    <location>
        <begin position="29"/>
        <end position="102"/>
    </location>
</feature>
<keyword evidence="3" id="KW-1185">Reference proteome</keyword>
<accession>A0ABW2A1X2</accession>
<name>A0ABW2A1X2_9GAMM</name>
<reference evidence="3" key="1">
    <citation type="journal article" date="2019" name="Int. J. Syst. Evol. Microbiol.">
        <title>The Global Catalogue of Microorganisms (GCM) 10K type strain sequencing project: providing services to taxonomists for standard genome sequencing and annotation.</title>
        <authorList>
            <consortium name="The Broad Institute Genomics Platform"/>
            <consortium name="The Broad Institute Genome Sequencing Center for Infectious Disease"/>
            <person name="Wu L."/>
            <person name="Ma J."/>
        </authorList>
    </citation>
    <scope>NUCLEOTIDE SEQUENCE [LARGE SCALE GENOMIC DNA]</scope>
    <source>
        <strain evidence="3">NBRC 111756</strain>
    </source>
</reference>
<dbReference type="EMBL" id="JBHSWE010000001">
    <property type="protein sequence ID" value="MFC6671455.1"/>
    <property type="molecule type" value="Genomic_DNA"/>
</dbReference>
<evidence type="ECO:0000313" key="2">
    <source>
        <dbReference type="EMBL" id="MFC6671455.1"/>
    </source>
</evidence>
<dbReference type="InterPro" id="IPR051060">
    <property type="entry name" value="Carbamoyltrans_HypF-like"/>
</dbReference>
<protein>
    <recommendedName>
        <fullName evidence="1">HypF Kae1-like domain-containing protein</fullName>
    </recommendedName>
</protein>
<dbReference type="Gene3D" id="3.30.420.360">
    <property type="match status" value="1"/>
</dbReference>
<evidence type="ECO:0000259" key="1">
    <source>
        <dbReference type="Pfam" id="PF17788"/>
    </source>
</evidence>
<comment type="caution">
    <text evidence="2">The sequence shown here is derived from an EMBL/GenBank/DDBJ whole genome shotgun (WGS) entry which is preliminary data.</text>
</comment>
<dbReference type="Proteomes" id="UP001596422">
    <property type="component" value="Unassembled WGS sequence"/>
</dbReference>
<dbReference type="PANTHER" id="PTHR42959:SF1">
    <property type="entry name" value="CARBAMOYLTRANSFERASE HYPF"/>
    <property type="match status" value="1"/>
</dbReference>
<dbReference type="RefSeq" id="WP_379913126.1">
    <property type="nucleotide sequence ID" value="NZ_JBHSWE010000001.1"/>
</dbReference>
<dbReference type="InterPro" id="IPR041440">
    <property type="entry name" value="HypF_C"/>
</dbReference>